<name>A0A149S1X2_GLUOY</name>
<organism evidence="1 2">
    <name type="scientific">Gluconobacter oxydans</name>
    <name type="common">Gluconobacter suboxydans</name>
    <dbReference type="NCBI Taxonomy" id="442"/>
    <lineage>
        <taxon>Bacteria</taxon>
        <taxon>Pseudomonadati</taxon>
        <taxon>Pseudomonadota</taxon>
        <taxon>Alphaproteobacteria</taxon>
        <taxon>Acetobacterales</taxon>
        <taxon>Acetobacteraceae</taxon>
        <taxon>Gluconobacter</taxon>
    </lineage>
</organism>
<gene>
    <name evidence="1" type="ORF">AD934_02895</name>
</gene>
<dbReference type="AlphaFoldDB" id="A0A149S1X2"/>
<dbReference type="Proteomes" id="UP000075655">
    <property type="component" value="Unassembled WGS sequence"/>
</dbReference>
<evidence type="ECO:0000313" key="2">
    <source>
        <dbReference type="Proteomes" id="UP000075655"/>
    </source>
</evidence>
<dbReference type="PATRIC" id="fig|442.8.peg.232"/>
<protein>
    <submittedName>
        <fullName evidence="1">Uncharacterized protein</fullName>
    </submittedName>
</protein>
<dbReference type="EMBL" id="LHZG01000129">
    <property type="protein sequence ID" value="KXV20686.1"/>
    <property type="molecule type" value="Genomic_DNA"/>
</dbReference>
<comment type="caution">
    <text evidence="1">The sequence shown here is derived from an EMBL/GenBank/DDBJ whole genome shotgun (WGS) entry which is preliminary data.</text>
</comment>
<reference evidence="1 2" key="1">
    <citation type="submission" date="2015-06" db="EMBL/GenBank/DDBJ databases">
        <title>Improved classification and identification of acetic acid bacteria using matrix-assisted laser desorption/ionization time-of-flight mass spectrometry; Gluconobacter nephelii and Gluconobacter uchimurae are later heterotypic synonyms of Gluconobacter japonicus and Gluconobacter oxydans, respectively.</title>
        <authorList>
            <person name="Li L."/>
            <person name="Cleenwerck I."/>
            <person name="De Vuyst L."/>
            <person name="Vandamme P."/>
        </authorList>
    </citation>
    <scope>NUCLEOTIDE SEQUENCE [LARGE SCALE GENOMIC DNA]</scope>
    <source>
        <strain evidence="1 2">LMG 1676</strain>
    </source>
</reference>
<evidence type="ECO:0000313" key="1">
    <source>
        <dbReference type="EMBL" id="KXV20686.1"/>
    </source>
</evidence>
<accession>A0A149S1X2</accession>
<proteinExistence type="predicted"/>
<sequence length="73" mass="8298">MLPFTAFMFVTAIEQNRPFRSYQLKVGLHHYRPLESSFARDWDALIGAAHLPNTPATEAPWAYMKTVSSTPSK</sequence>